<dbReference type="AlphaFoldDB" id="A0AAV3U4C3"/>
<sequence length="453" mass="47065">MINLNKRIWATTVLALAGLTSAGLRAETPSLLAALQSNNPALVAKALAEGADPNQRLADGASPLAWAVEMQSPELVELLLVAGARVDGVADSTSPASWPPLLVACLRGDHAILQQLLAAGADVTATDSGSNVAAFALCAGSATTPVLQQFLQQGVDVESVDATGQSALMHAAAAGKVGNIEALLAAGADVNTVTTAGFTPLFFALKSGNPQAAFTLLDAGASTSHIGPEQTSVVQMAMYQQQYQVAAQLIEQGVDLSAYDRNGRQLLHAAVQAQQPQLVALLLRKGADPNALTGESKLTWRYEVNFTSAPYVVYPTTPLLMAAELGNADIMRSLVAGGADIEFAQEDGTNVLLAAAQSNAHALELALGLHGDANSVNRSGKGPLHLLMNIGTDSPIPRTEIQAMFQLLADHGARIDLADAKGNTPVAQAQSIHYWAQKEFFAVFTSADVSPVL</sequence>
<feature type="repeat" description="ANK" evidence="3">
    <location>
        <begin position="96"/>
        <end position="128"/>
    </location>
</feature>
<feature type="signal peptide" evidence="4">
    <location>
        <begin position="1"/>
        <end position="26"/>
    </location>
</feature>
<comment type="caution">
    <text evidence="5">The sequence shown here is derived from an EMBL/GenBank/DDBJ whole genome shotgun (WGS) entry which is preliminary data.</text>
</comment>
<evidence type="ECO:0000313" key="5">
    <source>
        <dbReference type="EMBL" id="GAA4946973.1"/>
    </source>
</evidence>
<feature type="repeat" description="ANK" evidence="3">
    <location>
        <begin position="262"/>
        <end position="294"/>
    </location>
</feature>
<dbReference type="PROSITE" id="PS50088">
    <property type="entry name" value="ANK_REPEAT"/>
    <property type="match status" value="5"/>
</dbReference>
<dbReference type="Proteomes" id="UP001409585">
    <property type="component" value="Unassembled WGS sequence"/>
</dbReference>
<dbReference type="Pfam" id="PF00023">
    <property type="entry name" value="Ank"/>
    <property type="match status" value="1"/>
</dbReference>
<name>A0AAV3U4C3_9ALTE</name>
<dbReference type="PROSITE" id="PS50297">
    <property type="entry name" value="ANK_REP_REGION"/>
    <property type="match status" value="4"/>
</dbReference>
<evidence type="ECO:0000256" key="2">
    <source>
        <dbReference type="ARBA" id="ARBA00023043"/>
    </source>
</evidence>
<dbReference type="SUPFAM" id="SSF48403">
    <property type="entry name" value="Ankyrin repeat"/>
    <property type="match status" value="1"/>
</dbReference>
<dbReference type="Pfam" id="PF12796">
    <property type="entry name" value="Ank_2"/>
    <property type="match status" value="3"/>
</dbReference>
<keyword evidence="4" id="KW-0732">Signal</keyword>
<feature type="repeat" description="ANK" evidence="3">
    <location>
        <begin position="59"/>
        <end position="91"/>
    </location>
</feature>
<evidence type="ECO:0000313" key="6">
    <source>
        <dbReference type="Proteomes" id="UP001409585"/>
    </source>
</evidence>
<proteinExistence type="predicted"/>
<evidence type="ECO:0000256" key="4">
    <source>
        <dbReference type="SAM" id="SignalP"/>
    </source>
</evidence>
<dbReference type="InterPro" id="IPR002110">
    <property type="entry name" value="Ankyrin_rpt"/>
</dbReference>
<dbReference type="PANTHER" id="PTHR24198:SF165">
    <property type="entry name" value="ANKYRIN REPEAT-CONTAINING PROTEIN-RELATED"/>
    <property type="match status" value="1"/>
</dbReference>
<feature type="chain" id="PRO_5043774874" description="Ankyrin repeat domain-containing protein" evidence="4">
    <location>
        <begin position="27"/>
        <end position="453"/>
    </location>
</feature>
<feature type="repeat" description="ANK" evidence="3">
    <location>
        <begin position="163"/>
        <end position="195"/>
    </location>
</feature>
<dbReference type="EMBL" id="BAABLX010000026">
    <property type="protein sequence ID" value="GAA4946973.1"/>
    <property type="molecule type" value="Genomic_DNA"/>
</dbReference>
<accession>A0AAV3U4C3</accession>
<dbReference type="PANTHER" id="PTHR24198">
    <property type="entry name" value="ANKYRIN REPEAT AND PROTEIN KINASE DOMAIN-CONTAINING PROTEIN"/>
    <property type="match status" value="1"/>
</dbReference>
<feature type="repeat" description="ANK" evidence="3">
    <location>
        <begin position="314"/>
        <end position="346"/>
    </location>
</feature>
<protein>
    <recommendedName>
        <fullName evidence="7">Ankyrin repeat domain-containing protein</fullName>
    </recommendedName>
</protein>
<reference evidence="6" key="1">
    <citation type="journal article" date="2019" name="Int. J. Syst. Evol. Microbiol.">
        <title>The Global Catalogue of Microorganisms (GCM) 10K type strain sequencing project: providing services to taxonomists for standard genome sequencing and annotation.</title>
        <authorList>
            <consortium name="The Broad Institute Genomics Platform"/>
            <consortium name="The Broad Institute Genome Sequencing Center for Infectious Disease"/>
            <person name="Wu L."/>
            <person name="Ma J."/>
        </authorList>
    </citation>
    <scope>NUCLEOTIDE SEQUENCE [LARGE SCALE GENOMIC DNA]</scope>
    <source>
        <strain evidence="6">JCM 19134</strain>
    </source>
</reference>
<keyword evidence="6" id="KW-1185">Reference proteome</keyword>
<evidence type="ECO:0000256" key="3">
    <source>
        <dbReference type="PROSITE-ProRule" id="PRU00023"/>
    </source>
</evidence>
<keyword evidence="1" id="KW-0677">Repeat</keyword>
<evidence type="ECO:0000256" key="1">
    <source>
        <dbReference type="ARBA" id="ARBA00022737"/>
    </source>
</evidence>
<keyword evidence="2 3" id="KW-0040">ANK repeat</keyword>
<evidence type="ECO:0008006" key="7">
    <source>
        <dbReference type="Google" id="ProtNLM"/>
    </source>
</evidence>
<dbReference type="Gene3D" id="1.25.40.20">
    <property type="entry name" value="Ankyrin repeat-containing domain"/>
    <property type="match status" value="3"/>
</dbReference>
<dbReference type="SMART" id="SM00248">
    <property type="entry name" value="ANK"/>
    <property type="match status" value="8"/>
</dbReference>
<dbReference type="RefSeq" id="WP_345423353.1">
    <property type="nucleotide sequence ID" value="NZ_AP031496.1"/>
</dbReference>
<dbReference type="InterPro" id="IPR036770">
    <property type="entry name" value="Ankyrin_rpt-contain_sf"/>
</dbReference>
<gene>
    <name evidence="5" type="ORF">GCM10025791_28010</name>
</gene>
<organism evidence="5 6">
    <name type="scientific">Halioxenophilus aromaticivorans</name>
    <dbReference type="NCBI Taxonomy" id="1306992"/>
    <lineage>
        <taxon>Bacteria</taxon>
        <taxon>Pseudomonadati</taxon>
        <taxon>Pseudomonadota</taxon>
        <taxon>Gammaproteobacteria</taxon>
        <taxon>Alteromonadales</taxon>
        <taxon>Alteromonadaceae</taxon>
        <taxon>Halioxenophilus</taxon>
    </lineage>
</organism>